<comment type="caution">
    <text evidence="2">The sequence shown here is derived from an EMBL/GenBank/DDBJ whole genome shotgun (WGS) entry which is preliminary data.</text>
</comment>
<feature type="region of interest" description="Disordered" evidence="1">
    <location>
        <begin position="1"/>
        <end position="31"/>
    </location>
</feature>
<evidence type="ECO:0000313" key="2">
    <source>
        <dbReference type="EMBL" id="GAA4434374.1"/>
    </source>
</evidence>
<gene>
    <name evidence="2" type="ORF">GCM10023188_25230</name>
</gene>
<proteinExistence type="predicted"/>
<evidence type="ECO:0000256" key="1">
    <source>
        <dbReference type="SAM" id="MobiDB-lite"/>
    </source>
</evidence>
<dbReference type="Proteomes" id="UP001500552">
    <property type="component" value="Unassembled WGS sequence"/>
</dbReference>
<sequence>MQAPHFSEVKNSDRRFLSRGGRHPPPAGPVCGLPADETLPDKNFLIYVITITAEALTDKKHGDKERRKSR</sequence>
<evidence type="ECO:0000313" key="3">
    <source>
        <dbReference type="Proteomes" id="UP001500552"/>
    </source>
</evidence>
<dbReference type="EMBL" id="BAABHC010000014">
    <property type="protein sequence ID" value="GAA4434374.1"/>
    <property type="molecule type" value="Genomic_DNA"/>
</dbReference>
<name>A0ABP8LTX5_9BACT</name>
<accession>A0ABP8LTX5</accession>
<reference evidence="3" key="1">
    <citation type="journal article" date="2019" name="Int. J. Syst. Evol. Microbiol.">
        <title>The Global Catalogue of Microorganisms (GCM) 10K type strain sequencing project: providing services to taxonomists for standard genome sequencing and annotation.</title>
        <authorList>
            <consortium name="The Broad Institute Genomics Platform"/>
            <consortium name="The Broad Institute Genome Sequencing Center for Infectious Disease"/>
            <person name="Wu L."/>
            <person name="Ma J."/>
        </authorList>
    </citation>
    <scope>NUCLEOTIDE SEQUENCE [LARGE SCALE GENOMIC DNA]</scope>
    <source>
        <strain evidence="3">JCM 17926</strain>
    </source>
</reference>
<feature type="compositionally biased region" description="Basic and acidic residues" evidence="1">
    <location>
        <begin position="7"/>
        <end position="16"/>
    </location>
</feature>
<organism evidence="2 3">
    <name type="scientific">Pontibacter saemangeumensis</name>
    <dbReference type="NCBI Taxonomy" id="1084525"/>
    <lineage>
        <taxon>Bacteria</taxon>
        <taxon>Pseudomonadati</taxon>
        <taxon>Bacteroidota</taxon>
        <taxon>Cytophagia</taxon>
        <taxon>Cytophagales</taxon>
        <taxon>Hymenobacteraceae</taxon>
        <taxon>Pontibacter</taxon>
    </lineage>
</organism>
<protein>
    <submittedName>
        <fullName evidence="2">Uncharacterized protein</fullName>
    </submittedName>
</protein>
<keyword evidence="3" id="KW-1185">Reference proteome</keyword>